<feature type="binding site" evidence="2">
    <location>
        <position position="265"/>
    </location>
    <ligand>
        <name>Zn(2+)</name>
        <dbReference type="ChEBI" id="CHEBI:29105"/>
        <note>catalytic</note>
    </ligand>
</feature>
<sequence>MTLPPSAYQKLESVFARRTALMGALGILHWDSRTMMPDAAAPSRAEQVAALELVLHEQLSDPRVADWLAEAEARTADLNDWQRANLREMRRVRDLAAALPADLVEAQARAHSRAEATWCTAKPKADFAALRPALEEVLALKREEASVKAGILGCGLYDALHDGYEPGNRVADFAPVFDAYADWLPGFLEKVEARQAAEPAPLPMDGAFPIAGQRDLAIGLAARIGYTGRVDETMHAFCGGATGDVRITSRFDEANWFKSLKSSLHETGHALYEQGRPQAWMQQPVGFARGLAVHESQSLTFDMQVGRHPRFLEWLLPQMKAAFGVDGPGWTVENMQRRFRQVQRTLIRVDADEVTYPAHVILRWRLEQAMVEGRLEIADLPAAWNEGLRGLLGITPPDDGVGCLQDLHWPMGLWGYFPTYTLGAMMAAQLFQGALNDIPGLEDQLGRGEFGPLVGWLRDKVHRWGRFLTTRELLIQATGKPLDAGVFQAHLERRYLG</sequence>
<keyword evidence="1" id="KW-0378">Hydrolase</keyword>
<accession>A0A858R409</accession>
<feature type="binding site" evidence="2">
    <location>
        <position position="269"/>
    </location>
    <ligand>
        <name>Zn(2+)</name>
        <dbReference type="ChEBI" id="CHEBI:29105"/>
        <note>catalytic</note>
    </ligand>
</feature>
<dbReference type="GO" id="GO:0046872">
    <property type="term" value="F:metal ion binding"/>
    <property type="evidence" value="ECO:0007669"/>
    <property type="project" value="UniProtKB-KW"/>
</dbReference>
<dbReference type="Pfam" id="PF02074">
    <property type="entry name" value="Peptidase_M32"/>
    <property type="match status" value="1"/>
</dbReference>
<dbReference type="Proteomes" id="UP000501891">
    <property type="component" value="Chromosome"/>
</dbReference>
<dbReference type="InterPro" id="IPR001333">
    <property type="entry name" value="Peptidase_M32_Taq"/>
</dbReference>
<keyword evidence="1" id="KW-0482">Metalloprotease</keyword>
<dbReference type="PANTHER" id="PTHR34217">
    <property type="entry name" value="METAL-DEPENDENT CARBOXYPEPTIDASE"/>
    <property type="match status" value="1"/>
</dbReference>
<feature type="active site" description="Proton donor/acceptor" evidence="3">
    <location>
        <position position="266"/>
    </location>
</feature>
<evidence type="ECO:0000313" key="5">
    <source>
        <dbReference type="Proteomes" id="UP000501891"/>
    </source>
</evidence>
<dbReference type="GO" id="GO:0004181">
    <property type="term" value="F:metallocarboxypeptidase activity"/>
    <property type="evidence" value="ECO:0007669"/>
    <property type="project" value="UniProtKB-UniRule"/>
</dbReference>
<keyword evidence="1 2" id="KW-0479">Metal-binding</keyword>
<protein>
    <recommendedName>
        <fullName evidence="1">Metal-dependent carboxypeptidase</fullName>
        <ecNumber evidence="1">3.4.17.19</ecNumber>
    </recommendedName>
</protein>
<dbReference type="EC" id="3.4.17.19" evidence="1"/>
<dbReference type="Gene3D" id="1.10.1370.30">
    <property type="match status" value="1"/>
</dbReference>
<comment type="catalytic activity">
    <reaction evidence="1">
        <text>Release of a C-terminal amino acid with broad specificity, except for -Pro.</text>
        <dbReference type="EC" id="3.4.17.19"/>
    </reaction>
</comment>
<name>A0A858R409_9PROT</name>
<dbReference type="KEGG" id="acru:HHL28_02455"/>
<dbReference type="PROSITE" id="PS52034">
    <property type="entry name" value="PEPTIDASE_M32"/>
    <property type="match status" value="1"/>
</dbReference>
<comment type="similarity">
    <text evidence="1">Belongs to the peptidase M32 family.</text>
</comment>
<comment type="function">
    <text evidence="1">Broad specificity carboxypetidase that releases amino acids sequentially from the C-terminus, including neutral, aromatic, polar and basic residues.</text>
</comment>
<evidence type="ECO:0000313" key="4">
    <source>
        <dbReference type="EMBL" id="QJE72117.1"/>
    </source>
</evidence>
<reference evidence="4" key="1">
    <citation type="submission" date="2020-04" db="EMBL/GenBank/DDBJ databases">
        <title>A desert anoxygenic phototrophic bacterium fixes CO2 using RubisCO under aerobic conditions.</title>
        <authorList>
            <person name="Tang K."/>
        </authorList>
    </citation>
    <scope>NUCLEOTIDE SEQUENCE [LARGE SCALE GENOMIC DNA]</scope>
    <source>
        <strain evidence="4">MIMtkB3</strain>
    </source>
</reference>
<keyword evidence="2" id="KW-0862">Zinc</keyword>
<dbReference type="PANTHER" id="PTHR34217:SF1">
    <property type="entry name" value="CARBOXYPEPTIDASE 1"/>
    <property type="match status" value="1"/>
</dbReference>
<gene>
    <name evidence="4" type="ORF">HHL28_02455</name>
</gene>
<keyword evidence="5" id="KW-1185">Reference proteome</keyword>
<evidence type="ECO:0000256" key="1">
    <source>
        <dbReference type="PIRNR" id="PIRNR006615"/>
    </source>
</evidence>
<dbReference type="CDD" id="cd06460">
    <property type="entry name" value="M32_Taq"/>
    <property type="match status" value="1"/>
</dbReference>
<comment type="cofactor">
    <cofactor evidence="2">
        <name>Zn(2+)</name>
        <dbReference type="ChEBI" id="CHEBI:29105"/>
    </cofactor>
    <text evidence="2">Binds 1 zinc ion per subunit.</text>
</comment>
<evidence type="ECO:0000256" key="2">
    <source>
        <dbReference type="PIRSR" id="PIRSR006615-1"/>
    </source>
</evidence>
<keyword evidence="1 4" id="KW-0121">Carboxypeptidase</keyword>
<dbReference type="SUPFAM" id="SSF55486">
    <property type="entry name" value="Metalloproteases ('zincins'), catalytic domain"/>
    <property type="match status" value="1"/>
</dbReference>
<keyword evidence="1" id="KW-0645">Protease</keyword>
<dbReference type="AlphaFoldDB" id="A0A858R409"/>
<proteinExistence type="inferred from homology"/>
<feature type="binding site" evidence="2">
    <location>
        <position position="295"/>
    </location>
    <ligand>
        <name>Zn(2+)</name>
        <dbReference type="ChEBI" id="CHEBI:29105"/>
        <note>catalytic</note>
    </ligand>
</feature>
<dbReference type="PIRSF" id="PIRSF006615">
    <property type="entry name" value="Zn_crbxpep_Taq"/>
    <property type="match status" value="1"/>
</dbReference>
<evidence type="ECO:0000256" key="3">
    <source>
        <dbReference type="PIRSR" id="PIRSR006615-2"/>
    </source>
</evidence>
<dbReference type="PRINTS" id="PR00998">
    <property type="entry name" value="CRBOXYPTASET"/>
</dbReference>
<dbReference type="EMBL" id="CP051775">
    <property type="protein sequence ID" value="QJE72117.1"/>
    <property type="molecule type" value="Genomic_DNA"/>
</dbReference>
<organism evidence="4 5">
    <name type="scientific">Aerophototrophica crusticola</name>
    <dbReference type="NCBI Taxonomy" id="1709002"/>
    <lineage>
        <taxon>Bacteria</taxon>
        <taxon>Pseudomonadati</taxon>
        <taxon>Pseudomonadota</taxon>
        <taxon>Alphaproteobacteria</taxon>
        <taxon>Rhodospirillales</taxon>
        <taxon>Rhodospirillaceae</taxon>
        <taxon>Aerophototrophica</taxon>
    </lineage>
</organism>
<dbReference type="GO" id="GO:0006508">
    <property type="term" value="P:proteolysis"/>
    <property type="evidence" value="ECO:0007669"/>
    <property type="project" value="UniProtKB-UniRule"/>
</dbReference>